<protein>
    <submittedName>
        <fullName evidence="1">Uncharacterized protein</fullName>
    </submittedName>
</protein>
<evidence type="ECO:0000313" key="1">
    <source>
        <dbReference type="EMBL" id="KAJ2977043.1"/>
    </source>
</evidence>
<name>A0ACC1NF88_9HYPO</name>
<reference evidence="1" key="1">
    <citation type="submission" date="2022-08" db="EMBL/GenBank/DDBJ databases">
        <title>Genome Sequence of Lecanicillium fungicola.</title>
        <authorList>
            <person name="Buettner E."/>
        </authorList>
    </citation>
    <scope>NUCLEOTIDE SEQUENCE</scope>
    <source>
        <strain evidence="1">Babe33</strain>
    </source>
</reference>
<dbReference type="EMBL" id="JANJQO010000513">
    <property type="protein sequence ID" value="KAJ2977043.1"/>
    <property type="molecule type" value="Genomic_DNA"/>
</dbReference>
<evidence type="ECO:0000313" key="2">
    <source>
        <dbReference type="Proteomes" id="UP001143910"/>
    </source>
</evidence>
<accession>A0ACC1NF88</accession>
<organism evidence="1 2">
    <name type="scientific">Zarea fungicola</name>
    <dbReference type="NCBI Taxonomy" id="93591"/>
    <lineage>
        <taxon>Eukaryota</taxon>
        <taxon>Fungi</taxon>
        <taxon>Dikarya</taxon>
        <taxon>Ascomycota</taxon>
        <taxon>Pezizomycotina</taxon>
        <taxon>Sordariomycetes</taxon>
        <taxon>Hypocreomycetidae</taxon>
        <taxon>Hypocreales</taxon>
        <taxon>Cordycipitaceae</taxon>
        <taxon>Zarea</taxon>
    </lineage>
</organism>
<comment type="caution">
    <text evidence="1">The sequence shown here is derived from an EMBL/GenBank/DDBJ whole genome shotgun (WGS) entry which is preliminary data.</text>
</comment>
<gene>
    <name evidence="1" type="ORF">NQ176_g4596</name>
</gene>
<keyword evidence="2" id="KW-1185">Reference proteome</keyword>
<dbReference type="Proteomes" id="UP001143910">
    <property type="component" value="Unassembled WGS sequence"/>
</dbReference>
<sequence>MLHQKDSGWNSQKTQNIFMGIDRDEEGTYHEDFLRDIFTSSVEEVAGSFWAIRVPDVLRPVEILGVLQSREWNVGTLNDFRHSVGLRRRTRFEDLNPDPQIVDSLSRLYSSPDHVELYPGLVVEQTNERGLCAGLTTGFAILSDALMLVRGDSQHTTAFNAGSLTGWGYDEVSSDDSIDQGHIFYKLAQRALPNTLPETSIYSHFPFVVPEENVSIHKKLGTFETYDWSKSQSKEQERHL</sequence>
<proteinExistence type="predicted"/>